<gene>
    <name evidence="1" type="ORF">SDC9_107720</name>
</gene>
<name>A0A645B731_9ZZZZ</name>
<dbReference type="AlphaFoldDB" id="A0A645B731"/>
<dbReference type="EMBL" id="VSSQ01018029">
    <property type="protein sequence ID" value="MPM60866.1"/>
    <property type="molecule type" value="Genomic_DNA"/>
</dbReference>
<evidence type="ECO:0000313" key="1">
    <source>
        <dbReference type="EMBL" id="MPM60866.1"/>
    </source>
</evidence>
<sequence length="187" mass="19176">MVGDVGDFFHFDELADAQCAAGELVDPGEAREIGLAGKLIQRGAGQVVRLIHHEQAVVQLGQQPRAQGGQQQVVVGHDDLRGHQFLAALVIGALAEHRAVLAGARAGLCAHGAPDFGLGRGVERVAVAIPCAARQGVGHGGVELHARLGFGARALGAFGGLLFGEKVIVGHVAFAIDLAAAGKPFQL</sequence>
<reference evidence="1" key="1">
    <citation type="submission" date="2019-08" db="EMBL/GenBank/DDBJ databases">
        <authorList>
            <person name="Kucharzyk K."/>
            <person name="Murdoch R.W."/>
            <person name="Higgins S."/>
            <person name="Loffler F."/>
        </authorList>
    </citation>
    <scope>NUCLEOTIDE SEQUENCE</scope>
</reference>
<comment type="caution">
    <text evidence="1">The sequence shown here is derived from an EMBL/GenBank/DDBJ whole genome shotgun (WGS) entry which is preliminary data.</text>
</comment>
<proteinExistence type="predicted"/>
<accession>A0A645B731</accession>
<organism evidence="1">
    <name type="scientific">bioreactor metagenome</name>
    <dbReference type="NCBI Taxonomy" id="1076179"/>
    <lineage>
        <taxon>unclassified sequences</taxon>
        <taxon>metagenomes</taxon>
        <taxon>ecological metagenomes</taxon>
    </lineage>
</organism>
<protein>
    <submittedName>
        <fullName evidence="1">Uncharacterized protein</fullName>
    </submittedName>
</protein>